<dbReference type="GO" id="GO:0007283">
    <property type="term" value="P:spermatogenesis"/>
    <property type="evidence" value="ECO:0007669"/>
    <property type="project" value="TreeGrafter"/>
</dbReference>
<protein>
    <submittedName>
        <fullName evidence="4">Meiosis-specific, MEI4 homolog (S. cerevisiae)</fullName>
    </submittedName>
</protein>
<feature type="region of interest" description="Disordered" evidence="3">
    <location>
        <begin position="68"/>
        <end position="87"/>
    </location>
</feature>
<dbReference type="Proteomes" id="UP000694397">
    <property type="component" value="Chromosome 1"/>
</dbReference>
<organism evidence="4 5">
    <name type="scientific">Scleropages formosus</name>
    <name type="common">Asian bonytongue</name>
    <name type="synonym">Osteoglossum formosum</name>
    <dbReference type="NCBI Taxonomy" id="113540"/>
    <lineage>
        <taxon>Eukaryota</taxon>
        <taxon>Metazoa</taxon>
        <taxon>Chordata</taxon>
        <taxon>Craniata</taxon>
        <taxon>Vertebrata</taxon>
        <taxon>Euteleostomi</taxon>
        <taxon>Actinopterygii</taxon>
        <taxon>Neopterygii</taxon>
        <taxon>Teleostei</taxon>
        <taxon>Osteoglossocephala</taxon>
        <taxon>Osteoglossomorpha</taxon>
        <taxon>Osteoglossiformes</taxon>
        <taxon>Osteoglossidae</taxon>
        <taxon>Scleropages</taxon>
    </lineage>
</organism>
<evidence type="ECO:0000313" key="5">
    <source>
        <dbReference type="Proteomes" id="UP000694397"/>
    </source>
</evidence>
<comment type="similarity">
    <text evidence="2">Belongs to the MEI4L family.</text>
</comment>
<name>A0A8C9QLN4_SCLFO</name>
<dbReference type="Pfam" id="PF13971">
    <property type="entry name" value="Mei4"/>
    <property type="match status" value="1"/>
</dbReference>
<dbReference type="InterPro" id="IPR025888">
    <property type="entry name" value="MEI4"/>
</dbReference>
<dbReference type="GO" id="GO:0000800">
    <property type="term" value="C:lateral element"/>
    <property type="evidence" value="ECO:0007669"/>
    <property type="project" value="TreeGrafter"/>
</dbReference>
<evidence type="ECO:0000256" key="1">
    <source>
        <dbReference type="ARBA" id="ARBA00023254"/>
    </source>
</evidence>
<sequence>RPVGRTGRQQAEYLASRLLAEDNTWKAKAQNLEKEVLWLQQELLLRNLTLDQPPNNCEYSMKNTLTLERDSGLGTGSNMEELPPSQGPCLSQPILSAGILPLIPTATSDNCERALLLHTQFLQNLAGFQWLATSDRNSSVVIDSVCQLISCLMAILKDPGTLPPTPLLRRAAQVTAQTVDSFCGPAFGKLVERVEDCLKELTGLLLKLSQLDQVRTCLLKRNLCLPTLCFSEALERFDVAQYENMMYLFWILEQLLREESVPDCSAQRRLPESRPSLSAELSRLEANVLLLSDEFPLFAIYAWRIGVCLKSTAS</sequence>
<dbReference type="AlphaFoldDB" id="A0A8C9QLN4"/>
<reference evidence="4 5" key="1">
    <citation type="submission" date="2019-04" db="EMBL/GenBank/DDBJ databases">
        <authorList>
            <consortium name="Wellcome Sanger Institute Data Sharing"/>
        </authorList>
    </citation>
    <scope>NUCLEOTIDE SEQUENCE [LARGE SCALE GENOMIC DNA]</scope>
</reference>
<accession>A0A8C9QLN4</accession>
<evidence type="ECO:0000313" key="4">
    <source>
        <dbReference type="Ensembl" id="ENSSFOP00015000221.2"/>
    </source>
</evidence>
<reference evidence="4" key="2">
    <citation type="submission" date="2025-08" db="UniProtKB">
        <authorList>
            <consortium name="Ensembl"/>
        </authorList>
    </citation>
    <scope>IDENTIFICATION</scope>
</reference>
<proteinExistence type="inferred from homology"/>
<dbReference type="GO" id="GO:0042138">
    <property type="term" value="P:meiotic DNA double-strand break formation"/>
    <property type="evidence" value="ECO:0007669"/>
    <property type="project" value="InterPro"/>
</dbReference>
<dbReference type="PANTHER" id="PTHR28575:SF1">
    <property type="entry name" value="MEIOSIS-SPECIFIC PROTEIN MEI4"/>
    <property type="match status" value="1"/>
</dbReference>
<dbReference type="GO" id="GO:0007129">
    <property type="term" value="P:homologous chromosome pairing at meiosis"/>
    <property type="evidence" value="ECO:0007669"/>
    <property type="project" value="TreeGrafter"/>
</dbReference>
<reference evidence="4" key="3">
    <citation type="submission" date="2025-09" db="UniProtKB">
        <authorList>
            <consortium name="Ensembl"/>
        </authorList>
    </citation>
    <scope>IDENTIFICATION</scope>
</reference>
<keyword evidence="1" id="KW-0469">Meiosis</keyword>
<dbReference type="PANTHER" id="PTHR28575">
    <property type="entry name" value="MEIOSIS-SPECIFIC PROTEIN MEI4"/>
    <property type="match status" value="1"/>
</dbReference>
<dbReference type="GeneTree" id="ENSGT00390000013856"/>
<keyword evidence="5" id="KW-1185">Reference proteome</keyword>
<dbReference type="GO" id="GO:0006310">
    <property type="term" value="P:DNA recombination"/>
    <property type="evidence" value="ECO:0007669"/>
    <property type="project" value="InterPro"/>
</dbReference>
<dbReference type="Ensembl" id="ENSSFOT00015000246.2">
    <property type="protein sequence ID" value="ENSSFOP00015000221.2"/>
    <property type="gene ID" value="ENSSFOG00015000204.2"/>
</dbReference>
<gene>
    <name evidence="4" type="primary">mei4</name>
</gene>
<evidence type="ECO:0000256" key="2">
    <source>
        <dbReference type="ARBA" id="ARBA00093453"/>
    </source>
</evidence>
<dbReference type="GO" id="GO:0048477">
    <property type="term" value="P:oogenesis"/>
    <property type="evidence" value="ECO:0007669"/>
    <property type="project" value="TreeGrafter"/>
</dbReference>
<dbReference type="OrthoDB" id="6351423at2759"/>
<evidence type="ECO:0000256" key="3">
    <source>
        <dbReference type="SAM" id="MobiDB-lite"/>
    </source>
</evidence>